<organism evidence="2 3">
    <name type="scientific">Lacticaseibacillus rhamnosus</name>
    <name type="common">Lactobacillus rhamnosus</name>
    <dbReference type="NCBI Taxonomy" id="47715"/>
    <lineage>
        <taxon>Bacteria</taxon>
        <taxon>Bacillati</taxon>
        <taxon>Bacillota</taxon>
        <taxon>Bacilli</taxon>
        <taxon>Lactobacillales</taxon>
        <taxon>Lactobacillaceae</taxon>
        <taxon>Lacticaseibacillus</taxon>
    </lineage>
</organism>
<keyword evidence="1" id="KW-0472">Membrane</keyword>
<accession>A0A7Y7QGN5</accession>
<proteinExistence type="predicted"/>
<comment type="caution">
    <text evidence="2">The sequence shown here is derived from an EMBL/GenBank/DDBJ whole genome shotgun (WGS) entry which is preliminary data.</text>
</comment>
<dbReference type="AlphaFoldDB" id="A0A7Y7QGN5"/>
<name>A0A7Y7QGN5_LACRH</name>
<dbReference type="EMBL" id="JABXWP010000011">
    <property type="protein sequence ID" value="NVO88606.1"/>
    <property type="molecule type" value="Genomic_DNA"/>
</dbReference>
<feature type="transmembrane region" description="Helical" evidence="1">
    <location>
        <begin position="44"/>
        <end position="75"/>
    </location>
</feature>
<protein>
    <submittedName>
        <fullName evidence="2">Uncharacterized protein</fullName>
    </submittedName>
</protein>
<keyword evidence="1" id="KW-1133">Transmembrane helix</keyword>
<dbReference type="RefSeq" id="WP_176818206.1">
    <property type="nucleotide sequence ID" value="NZ_JABXWP010000011.1"/>
</dbReference>
<gene>
    <name evidence="2" type="ORF">HWN39_08805</name>
</gene>
<dbReference type="Proteomes" id="UP000542889">
    <property type="component" value="Unassembled WGS sequence"/>
</dbReference>
<evidence type="ECO:0000256" key="1">
    <source>
        <dbReference type="SAM" id="Phobius"/>
    </source>
</evidence>
<evidence type="ECO:0000313" key="2">
    <source>
        <dbReference type="EMBL" id="NVO88606.1"/>
    </source>
</evidence>
<evidence type="ECO:0000313" key="3">
    <source>
        <dbReference type="Proteomes" id="UP000542889"/>
    </source>
</evidence>
<reference evidence="2 3" key="1">
    <citation type="submission" date="2020-06" db="EMBL/GenBank/DDBJ databases">
        <title>Lactobacillus rhamnosus QC,genome.</title>
        <authorList>
            <person name="Yi H."/>
            <person name="Jin M."/>
        </authorList>
    </citation>
    <scope>NUCLEOTIDE SEQUENCE [LARGE SCALE GENOMIC DNA]</scope>
    <source>
        <strain evidence="2 3">QC</strain>
    </source>
</reference>
<sequence>MMIFVAGILLILSAAQIARTYRDTALFIWLKRWRGVLTVFSATLLVYIQSGMMGWTTLLMPGFLVLISGIGMVIYDHHQRSMRKQED</sequence>
<keyword evidence="1" id="KW-0812">Transmembrane</keyword>